<reference evidence="3" key="1">
    <citation type="submission" date="2023-02" db="EMBL/GenBank/DDBJ databases">
        <title>Genome of toxic invasive species Heracleum sosnowskyi carries increased number of genes despite the absence of recent whole-genome duplications.</title>
        <authorList>
            <person name="Schelkunov M."/>
            <person name="Shtratnikova V."/>
            <person name="Makarenko M."/>
            <person name="Klepikova A."/>
            <person name="Omelchenko D."/>
            <person name="Novikova G."/>
            <person name="Obukhova E."/>
            <person name="Bogdanov V."/>
            <person name="Penin A."/>
            <person name="Logacheva M."/>
        </authorList>
    </citation>
    <scope>NUCLEOTIDE SEQUENCE</scope>
    <source>
        <strain evidence="3">Hsosn_3</strain>
        <tissue evidence="3">Leaf</tissue>
    </source>
</reference>
<evidence type="ECO:0000259" key="2">
    <source>
        <dbReference type="Pfam" id="PF14364"/>
    </source>
</evidence>
<gene>
    <name evidence="3" type="ORF">POM88_010770</name>
</gene>
<evidence type="ECO:0000313" key="3">
    <source>
        <dbReference type="EMBL" id="KAK1391714.1"/>
    </source>
</evidence>
<dbReference type="InterPro" id="IPR008480">
    <property type="entry name" value="DUF761_pln"/>
</dbReference>
<name>A0AAD8N079_9APIA</name>
<keyword evidence="4" id="KW-1185">Reference proteome</keyword>
<dbReference type="PANTHER" id="PTHR33098">
    <property type="entry name" value="COTTON FIBER (DUF761)"/>
    <property type="match status" value="1"/>
</dbReference>
<dbReference type="EMBL" id="JAUIZM010000003">
    <property type="protein sequence ID" value="KAK1391714.1"/>
    <property type="molecule type" value="Genomic_DNA"/>
</dbReference>
<dbReference type="AlphaFoldDB" id="A0AAD8N079"/>
<accession>A0AAD8N079</accession>
<dbReference type="Pfam" id="PF14364">
    <property type="entry name" value="DUF4408"/>
    <property type="match status" value="1"/>
</dbReference>
<dbReference type="PANTHER" id="PTHR33098:SF117">
    <property type="entry name" value="COTTON FIBER (DUF761)"/>
    <property type="match status" value="1"/>
</dbReference>
<dbReference type="InterPro" id="IPR025520">
    <property type="entry name" value="DUF4408"/>
</dbReference>
<feature type="domain" description="DUF4408" evidence="2">
    <location>
        <begin position="37"/>
        <end position="69"/>
    </location>
</feature>
<sequence length="321" mass="36333">MILSFRFGLSTAAILFMAVVAKLSASLVTEFTVSQVPMICTLVASWLKPPYLYLVINCIIITIFASSKLQEHVTNYYDEPNKIPEDDNYGNANVLVEVMQPHSPLEIKFKYEVSDEFDLNGKAGHSVPESTNSPALVKDVHIDDSNATSVLHSGKSTTENAIFEENNDNIIMKHPVNKMSKPPSSAKIVYQNIAKANPEGKKRVKASMPKRELGTLESTWNAITNRQPMPEHTSCGNLQDQRKLIKSQIFKDQNSSHRIDNMSKRIARSCDPGKLRRDPSLSQDELNKQAEAFINRFKEDMRLQRKESLNRYVEKINRSTY</sequence>
<evidence type="ECO:0000256" key="1">
    <source>
        <dbReference type="SAM" id="Phobius"/>
    </source>
</evidence>
<feature type="transmembrane region" description="Helical" evidence="1">
    <location>
        <begin position="50"/>
        <end position="67"/>
    </location>
</feature>
<dbReference type="Pfam" id="PF05553">
    <property type="entry name" value="DUF761"/>
    <property type="match status" value="1"/>
</dbReference>
<dbReference type="Proteomes" id="UP001237642">
    <property type="component" value="Unassembled WGS sequence"/>
</dbReference>
<proteinExistence type="predicted"/>
<keyword evidence="1" id="KW-0472">Membrane</keyword>
<protein>
    <submittedName>
        <fullName evidence="3">DUF4408 domain-containing protein</fullName>
    </submittedName>
</protein>
<organism evidence="3 4">
    <name type="scientific">Heracleum sosnowskyi</name>
    <dbReference type="NCBI Taxonomy" id="360622"/>
    <lineage>
        <taxon>Eukaryota</taxon>
        <taxon>Viridiplantae</taxon>
        <taxon>Streptophyta</taxon>
        <taxon>Embryophyta</taxon>
        <taxon>Tracheophyta</taxon>
        <taxon>Spermatophyta</taxon>
        <taxon>Magnoliopsida</taxon>
        <taxon>eudicotyledons</taxon>
        <taxon>Gunneridae</taxon>
        <taxon>Pentapetalae</taxon>
        <taxon>asterids</taxon>
        <taxon>campanulids</taxon>
        <taxon>Apiales</taxon>
        <taxon>Apiaceae</taxon>
        <taxon>Apioideae</taxon>
        <taxon>apioid superclade</taxon>
        <taxon>Tordylieae</taxon>
        <taxon>Tordyliinae</taxon>
        <taxon>Heracleum</taxon>
    </lineage>
</organism>
<keyword evidence="1" id="KW-1133">Transmembrane helix</keyword>
<keyword evidence="1" id="KW-0812">Transmembrane</keyword>
<reference evidence="3" key="2">
    <citation type="submission" date="2023-05" db="EMBL/GenBank/DDBJ databases">
        <authorList>
            <person name="Schelkunov M.I."/>
        </authorList>
    </citation>
    <scope>NUCLEOTIDE SEQUENCE</scope>
    <source>
        <strain evidence="3">Hsosn_3</strain>
        <tissue evidence="3">Leaf</tissue>
    </source>
</reference>
<evidence type="ECO:0000313" key="4">
    <source>
        <dbReference type="Proteomes" id="UP001237642"/>
    </source>
</evidence>
<comment type="caution">
    <text evidence="3">The sequence shown here is derived from an EMBL/GenBank/DDBJ whole genome shotgun (WGS) entry which is preliminary data.</text>
</comment>